<protein>
    <submittedName>
        <fullName evidence="2">Uncharacterized protein</fullName>
    </submittedName>
</protein>
<keyword evidence="1" id="KW-1133">Transmembrane helix</keyword>
<keyword evidence="1" id="KW-0812">Transmembrane</keyword>
<organism evidence="2 3">
    <name type="scientific">Tenacibaculum tangerinum</name>
    <dbReference type="NCBI Taxonomy" id="3038772"/>
    <lineage>
        <taxon>Bacteria</taxon>
        <taxon>Pseudomonadati</taxon>
        <taxon>Bacteroidota</taxon>
        <taxon>Flavobacteriia</taxon>
        <taxon>Flavobacteriales</taxon>
        <taxon>Flavobacteriaceae</taxon>
        <taxon>Tenacibaculum</taxon>
    </lineage>
</organism>
<accession>A0ABY8L4T4</accession>
<evidence type="ECO:0000313" key="2">
    <source>
        <dbReference type="EMBL" id="WGH76436.1"/>
    </source>
</evidence>
<sequence length="112" mass="12411">MENQSNNQEEVVNQIYKYAANLLVEQNKSAAETKTALIEYGLDEESAAAVVTNLEQQIKDAKKGQAHKDMLYGALWCIGGFIATVADFGYFFWGAIVFGAVQFFRGVFNSSK</sequence>
<dbReference type="RefSeq" id="WP_279652303.1">
    <property type="nucleotide sequence ID" value="NZ_CP122539.1"/>
</dbReference>
<reference evidence="2 3" key="1">
    <citation type="submission" date="2023-04" db="EMBL/GenBank/DDBJ databases">
        <title>Tenacibaculum tangerinum sp. nov., isolated from sea tidal flat of South Korea.</title>
        <authorList>
            <person name="Lee S.H."/>
            <person name="Kim J.-J."/>
        </authorList>
    </citation>
    <scope>NUCLEOTIDE SEQUENCE [LARGE SCALE GENOMIC DNA]</scope>
    <source>
        <strain evidence="2 3">GRR-S3-23</strain>
    </source>
</reference>
<evidence type="ECO:0000313" key="3">
    <source>
        <dbReference type="Proteomes" id="UP001232001"/>
    </source>
</evidence>
<dbReference type="EMBL" id="CP122539">
    <property type="protein sequence ID" value="WGH76436.1"/>
    <property type="molecule type" value="Genomic_DNA"/>
</dbReference>
<name>A0ABY8L4T4_9FLAO</name>
<dbReference type="Proteomes" id="UP001232001">
    <property type="component" value="Chromosome"/>
</dbReference>
<feature type="transmembrane region" description="Helical" evidence="1">
    <location>
        <begin position="69"/>
        <end position="85"/>
    </location>
</feature>
<proteinExistence type="predicted"/>
<gene>
    <name evidence="2" type="ORF">P8625_04545</name>
</gene>
<evidence type="ECO:0000256" key="1">
    <source>
        <dbReference type="SAM" id="Phobius"/>
    </source>
</evidence>
<keyword evidence="3" id="KW-1185">Reference proteome</keyword>
<keyword evidence="1" id="KW-0472">Membrane</keyword>